<name>A0ABU5EUP9_9BACT</name>
<evidence type="ECO:0000313" key="2">
    <source>
        <dbReference type="Proteomes" id="UP001272242"/>
    </source>
</evidence>
<gene>
    <name evidence="1" type="ORF">R5W23_006217</name>
</gene>
<dbReference type="Gene3D" id="3.30.160.250">
    <property type="match status" value="1"/>
</dbReference>
<dbReference type="SUPFAM" id="SSF143100">
    <property type="entry name" value="TTHA1013/TTHA0281-like"/>
    <property type="match status" value="1"/>
</dbReference>
<dbReference type="RefSeq" id="WP_261187125.1">
    <property type="nucleotide sequence ID" value="NZ_JAXBLV010000077.1"/>
</dbReference>
<dbReference type="InterPro" id="IPR035069">
    <property type="entry name" value="TTHA1013/TTHA0281-like"/>
</dbReference>
<dbReference type="EMBL" id="JAXBLV010000077">
    <property type="protein sequence ID" value="MDY3559027.1"/>
    <property type="molecule type" value="Genomic_DNA"/>
</dbReference>
<organism evidence="1 2">
    <name type="scientific">Gemmata algarum</name>
    <dbReference type="NCBI Taxonomy" id="2975278"/>
    <lineage>
        <taxon>Bacteria</taxon>
        <taxon>Pseudomonadati</taxon>
        <taxon>Planctomycetota</taxon>
        <taxon>Planctomycetia</taxon>
        <taxon>Gemmatales</taxon>
        <taxon>Gemmataceae</taxon>
        <taxon>Gemmata</taxon>
    </lineage>
</organism>
<reference evidence="2" key="1">
    <citation type="journal article" date="2023" name="Mar. Drugs">
        <title>Gemmata algarum, a Novel Planctomycete Isolated from an Algal Mat, Displays Antimicrobial Activity.</title>
        <authorList>
            <person name="Kumar G."/>
            <person name="Kallscheuer N."/>
            <person name="Kashif M."/>
            <person name="Ahamad S."/>
            <person name="Jagadeeshwari U."/>
            <person name="Pannikurungottu S."/>
            <person name="Haufschild T."/>
            <person name="Kabuu M."/>
            <person name="Sasikala C."/>
            <person name="Jogler C."/>
            <person name="Ramana C."/>
        </authorList>
    </citation>
    <scope>NUCLEOTIDE SEQUENCE [LARGE SCALE GENOMIC DNA]</scope>
    <source>
        <strain evidence="2">JC673</strain>
    </source>
</reference>
<proteinExistence type="predicted"/>
<protein>
    <submittedName>
        <fullName evidence="1">Type II toxin-antitoxin system HicB family antitoxin</fullName>
    </submittedName>
</protein>
<keyword evidence="2" id="KW-1185">Reference proteome</keyword>
<dbReference type="Proteomes" id="UP001272242">
    <property type="component" value="Unassembled WGS sequence"/>
</dbReference>
<sequence length="59" mass="6903">MRREFTLEYWKDGEWFVGRLVEVPGVLSQGETLDELRANIQDAYELLTVDEREGARESV</sequence>
<evidence type="ECO:0000313" key="1">
    <source>
        <dbReference type="EMBL" id="MDY3559027.1"/>
    </source>
</evidence>
<accession>A0ABU5EUP9</accession>
<comment type="caution">
    <text evidence="1">The sequence shown here is derived from an EMBL/GenBank/DDBJ whole genome shotgun (WGS) entry which is preliminary data.</text>
</comment>